<evidence type="ECO:0000313" key="1">
    <source>
        <dbReference type="EMBL" id="MCD7472313.1"/>
    </source>
</evidence>
<protein>
    <submittedName>
        <fullName evidence="1">Uncharacterized protein</fullName>
    </submittedName>
</protein>
<evidence type="ECO:0000313" key="2">
    <source>
        <dbReference type="Proteomes" id="UP000823775"/>
    </source>
</evidence>
<comment type="caution">
    <text evidence="1">The sequence shown here is derived from an EMBL/GenBank/DDBJ whole genome shotgun (WGS) entry which is preliminary data.</text>
</comment>
<name>A0ABS8TM79_DATST</name>
<accession>A0ABS8TM79</accession>
<keyword evidence="2" id="KW-1185">Reference proteome</keyword>
<proteinExistence type="predicted"/>
<dbReference type="Proteomes" id="UP000823775">
    <property type="component" value="Unassembled WGS sequence"/>
</dbReference>
<reference evidence="1 2" key="1">
    <citation type="journal article" date="2021" name="BMC Genomics">
        <title>Datura genome reveals duplications of psychoactive alkaloid biosynthetic genes and high mutation rate following tissue culture.</title>
        <authorList>
            <person name="Rajewski A."/>
            <person name="Carter-House D."/>
            <person name="Stajich J."/>
            <person name="Litt A."/>
        </authorList>
    </citation>
    <scope>NUCLEOTIDE SEQUENCE [LARGE SCALE GENOMIC DNA]</scope>
    <source>
        <strain evidence="1">AR-01</strain>
    </source>
</reference>
<dbReference type="EMBL" id="JACEIK010001808">
    <property type="protein sequence ID" value="MCD7472313.1"/>
    <property type="molecule type" value="Genomic_DNA"/>
</dbReference>
<sequence>MTDHKPSKRLTSGTSPNVHFDGYVPSLFLITQLHGENATAVAQADRMKLKKNKKYITGSPFKKFFEETYFVAYT</sequence>
<feature type="non-terminal residue" evidence="1">
    <location>
        <position position="74"/>
    </location>
</feature>
<organism evidence="1 2">
    <name type="scientific">Datura stramonium</name>
    <name type="common">Jimsonweed</name>
    <name type="synonym">Common thornapple</name>
    <dbReference type="NCBI Taxonomy" id="4076"/>
    <lineage>
        <taxon>Eukaryota</taxon>
        <taxon>Viridiplantae</taxon>
        <taxon>Streptophyta</taxon>
        <taxon>Embryophyta</taxon>
        <taxon>Tracheophyta</taxon>
        <taxon>Spermatophyta</taxon>
        <taxon>Magnoliopsida</taxon>
        <taxon>eudicotyledons</taxon>
        <taxon>Gunneridae</taxon>
        <taxon>Pentapetalae</taxon>
        <taxon>asterids</taxon>
        <taxon>lamiids</taxon>
        <taxon>Solanales</taxon>
        <taxon>Solanaceae</taxon>
        <taxon>Solanoideae</taxon>
        <taxon>Datureae</taxon>
        <taxon>Datura</taxon>
    </lineage>
</organism>
<gene>
    <name evidence="1" type="ORF">HAX54_013382</name>
</gene>